<keyword evidence="3" id="KW-0812">Transmembrane</keyword>
<keyword evidence="6" id="KW-1185">Reference proteome</keyword>
<organism evidence="5 6">
    <name type="scientific">Symbiodinium natans</name>
    <dbReference type="NCBI Taxonomy" id="878477"/>
    <lineage>
        <taxon>Eukaryota</taxon>
        <taxon>Sar</taxon>
        <taxon>Alveolata</taxon>
        <taxon>Dinophyceae</taxon>
        <taxon>Suessiales</taxon>
        <taxon>Symbiodiniaceae</taxon>
        <taxon>Symbiodinium</taxon>
    </lineage>
</organism>
<dbReference type="PANTHER" id="PTHR19446">
    <property type="entry name" value="REVERSE TRANSCRIPTASES"/>
    <property type="match status" value="1"/>
</dbReference>
<evidence type="ECO:0000259" key="4">
    <source>
        <dbReference type="Pfam" id="PF00078"/>
    </source>
</evidence>
<feature type="compositionally biased region" description="Basic residues" evidence="2">
    <location>
        <begin position="1109"/>
        <end position="1131"/>
    </location>
</feature>
<feature type="domain" description="Reverse transcriptase" evidence="4">
    <location>
        <begin position="97"/>
        <end position="334"/>
    </location>
</feature>
<keyword evidence="3" id="KW-1133">Transmembrane helix</keyword>
<dbReference type="Pfam" id="PF00078">
    <property type="entry name" value="RVT_1"/>
    <property type="match status" value="1"/>
</dbReference>
<feature type="region of interest" description="Disordered" evidence="2">
    <location>
        <begin position="849"/>
        <end position="930"/>
    </location>
</feature>
<evidence type="ECO:0000256" key="1">
    <source>
        <dbReference type="SAM" id="Coils"/>
    </source>
</evidence>
<dbReference type="InterPro" id="IPR000477">
    <property type="entry name" value="RT_dom"/>
</dbReference>
<evidence type="ECO:0000313" key="6">
    <source>
        <dbReference type="Proteomes" id="UP000604046"/>
    </source>
</evidence>
<name>A0A812QM47_9DINO</name>
<reference evidence="5" key="1">
    <citation type="submission" date="2021-02" db="EMBL/GenBank/DDBJ databases">
        <authorList>
            <person name="Dougan E. K."/>
            <person name="Rhodes N."/>
            <person name="Thang M."/>
            <person name="Chan C."/>
        </authorList>
    </citation>
    <scope>NUCLEOTIDE SEQUENCE</scope>
</reference>
<gene>
    <name evidence="5" type="ORF">SNAT2548_LOCUS21465</name>
</gene>
<feature type="compositionally biased region" description="Polar residues" evidence="2">
    <location>
        <begin position="1143"/>
        <end position="1152"/>
    </location>
</feature>
<evidence type="ECO:0000256" key="3">
    <source>
        <dbReference type="SAM" id="Phobius"/>
    </source>
</evidence>
<evidence type="ECO:0000256" key="2">
    <source>
        <dbReference type="SAM" id="MobiDB-lite"/>
    </source>
</evidence>
<sequence length="2583" mass="286384">MWAPSGLSGTHGTDPRLALQNQARKQAANLSPISVEEWNSLLKKVPNKAPGPDGWCYEMLRALPHEAILELASMVRQWEIEAQFPQHCDITQYAMLPKNETSERPIGLTHVLHRIFCKARWHLITEWENSYNPTSPWNQAKAGNSSLDTALRRLIRAETNKREKRHTITLLLDLTSFYETVPHWQLLAQGVRHSFPPLLLERALSLYSGSRYIEAQGSLSRPIRATRGLIAGCPLAPALSRVVLHDPISKMHSASPVHHIDLWVDDCSADFVDSHAPTVAAQAIKCYRELKADLENQGLMVSTTKTAFICSNKASARELQSLLEEHEPPIKTLGKDLGLDYAAGQRRRITVAKGRHAKGGQRARKLTKPQVKSTSIRVRLFNGSIRSSALYGHEGVGVAPKRRKWFRSLLAAALGRPTLASTDSALEFHSNKVVDPAYTILSQHFKAIRRLLLSWPDRDIGRLHQSWNKLGQWLSEAEHPWKRAAGPLGAAWCYLQELGWEAISLSKWRVEGDILDIRQGPDFHRLLFQLKHLIDTRRHRRIAQSDGGKGLETGPDWTAPRRLLKQANKQEKAALQALWQGAVKASPTATCSLCNLPATKKHVLWECKWWKKHGEQPPRWWEDYPEHQSTDCLWNFGLMPNLPKEMPSGDSILEVQGVLRNPDQIPEGAFAATDASGGPTTDHRLQTVVWGLIVYEWCGDTPKRIGSIAGLLGNEQSVYRGEAKAIQQAALLLPEGTDVTSDCKGAVARARRGPAGGGAHQDIFGTAPTHELRLTWVPSHLGCEEFKAKMGEGQEWRRNINAEVDALVSRHAKALYSTERAERLQQHDKLATDVASFLGRRLLSLLEGGKKDGPQVVFPKDQPQEEPAHPPSSSSSSNQSTFSKNRWKKRRKIPRGNQATTGLDSPTVNPADGIPGGDATTARPEETGSLNKKQILTGLVQGTLDVKGHTFVITRNTVNNLQIKCENCGLWIQQVDTKDTFNRKTHNHCKGHPDSVPSPTWTWHASHVMVNEGNRWAKAKVKGGGANLPEQAKGAILLEVKARSPSSGLPRRTEIALSSWVCGHLPRGKARMPEQAHTRQRKGVTPDHLHLPPSDGGLQQKEVPQRAAAAHRAKRRLMQKHQLRSPPRNRRTQQSFDEPHPTNRGTNLSRANTDPMPVKQESTEEFSSEESSGEAAPLPPWPLLADSLHLTVDRVRRSNNRDFWLSNLGPTLWLDCFPTFKGSSLLGIGGTRAVYTSPTSEGKVWKVALKADPSHHGIEQTIGQRMVGTGQLTIRDFKTLEIEVLEVLHMFMVLTALVGAGIWVAAWARGVVRTDHSSPRRLAIAFRQRLLATDGGKEVLGTLVRQGVIIPSPSLNLCLPMTVNGVNSGGDWCFASIEDLEVGTTSPPGGRWASLPLQLGIGRNLAQHSSQAGLPMCGVVRPMRRRQRVVLFSDLVTAPAAGPFTVWVHLVRFGPFPVSSQQVGRPARETMSRPLGAPGEFICMMYAHWVWDTLPDEACVQLREAGFEAKPARTEDVDLVALLQQHVGDLPQVIVDALPATPTPDPRQEGKEAGDVLRSSVGKLRDLGQRKLRLQEEIDTAKDNLRAMLHKMQDIQNAIEEAKVEVAKTTKEYEDKVVKHCAEEVNNGVESVLQALGMQEASLTEEQKRKLEALKSDEAKRRRMQGDQRGARYPVVLSQQKNPTTSQQLAGLVSRGFQQGFLSVESSMVGLFEDDEPTDPLTLEYLVVHKMNLKVCSANVTRWRSSRRKWAHTLSPDILMILVTFHASQGCGYVIVALRSKGVDFNWISLYLESGTGLDSPVNDLILSSLTQHLSLLQGMKKGGRARVVGSGSPTAGGDSEIDFFVVHPSLQPLASHPVGGGAWTGGPMAIWDRWRTWLQTGMVPKSSEAFASIPPDDPLLPVLKGWVHADDRSSLTRELVPQVEAKYKEALASQTSQNSESYSKWLEEAQNDHLRPLYRSLRADEQTLERPYREFTPLARPYKRLEFWCEVWQGNLVSPAPLQGEVWDALFDLAREQVRSLPKHSASSVAKICAARNPKKGGPDGWDFNDLRDLPRDACAVLANVFNKMEEDLAIPLQVSQVQIVLLAKSALKERPIGLTSVLWRLWCKTGQPVAGLRLSFPALALCLSLRLYQGGRTVVGESQPSPTIFPGLHHCDVWLDDVSADSLHASPDIAAGAAYEAFRVLKASLQAEGLVLSQEKTKFVAGTPRSAAALRQLLRPGDPDIVDVVKDLGLDSGSGRRRRTTTAQKRFRVGSLRNLKLGKLRIPSRRVRLRSRYGSTDTILDMTAHEVQDPYLIVVTQHVESLFRMMARCNRMGWEAVKDTWRVVWKRLEAAKHGWSVVTGPISAMCQYLRDLQVDGHDPSRWVFEERVLEIKPSEVSVVCQTSSFLMDIIKTQRSRRIGSTSSAAGAAGGVDWTVPRRLLKSVRAKTTRYAYRAVFQGSILHNGNGGKDVCKFCGDPGATLRHLMYECPSFPGGMRLPGYVLAEKRRFPDDCLWLRGMLPLKYLPVAPSGDLEVVKTGVFLTSSQVVADGLVVATDASGGKFTKDPRLRRVSWSVVANGLPPYRLLQGGKSRTWIGS</sequence>
<feature type="compositionally biased region" description="Polar residues" evidence="2">
    <location>
        <begin position="897"/>
        <end position="908"/>
    </location>
</feature>
<feature type="compositionally biased region" description="Acidic residues" evidence="2">
    <location>
        <begin position="1163"/>
        <end position="1172"/>
    </location>
</feature>
<dbReference type="Proteomes" id="UP000604046">
    <property type="component" value="Unassembled WGS sequence"/>
</dbReference>
<dbReference type="EMBL" id="CAJNDS010002254">
    <property type="protein sequence ID" value="CAE7393963.1"/>
    <property type="molecule type" value="Genomic_DNA"/>
</dbReference>
<feature type="region of interest" description="Disordered" evidence="2">
    <location>
        <begin position="1068"/>
        <end position="1180"/>
    </location>
</feature>
<comment type="caution">
    <text evidence="5">The sequence shown here is derived from an EMBL/GenBank/DDBJ whole genome shotgun (WGS) entry which is preliminary data.</text>
</comment>
<feature type="transmembrane region" description="Helical" evidence="3">
    <location>
        <begin position="1429"/>
        <end position="1450"/>
    </location>
</feature>
<protein>
    <recommendedName>
        <fullName evidence="4">Reverse transcriptase domain-containing protein</fullName>
    </recommendedName>
</protein>
<evidence type="ECO:0000313" key="5">
    <source>
        <dbReference type="EMBL" id="CAE7393963.1"/>
    </source>
</evidence>
<keyword evidence="1" id="KW-0175">Coiled coil</keyword>
<keyword evidence="3" id="KW-0472">Membrane</keyword>
<feature type="compositionally biased region" description="Basic residues" evidence="2">
    <location>
        <begin position="885"/>
        <end position="894"/>
    </location>
</feature>
<feature type="compositionally biased region" description="Low complexity" evidence="2">
    <location>
        <begin position="872"/>
        <end position="883"/>
    </location>
</feature>
<accession>A0A812QM47</accession>
<proteinExistence type="predicted"/>
<feature type="transmembrane region" description="Helical" evidence="3">
    <location>
        <begin position="1287"/>
        <end position="1312"/>
    </location>
</feature>
<feature type="coiled-coil region" evidence="1">
    <location>
        <begin position="1564"/>
        <end position="1612"/>
    </location>
</feature>